<dbReference type="InterPro" id="IPR000422">
    <property type="entry name" value="DHBP_synthase_RibB"/>
</dbReference>
<evidence type="ECO:0000313" key="13">
    <source>
        <dbReference type="EMBL" id="KGA15921.1"/>
    </source>
</evidence>
<dbReference type="UniPathway" id="UPA00275">
    <property type="reaction ID" value="UER00400"/>
</dbReference>
<evidence type="ECO:0000256" key="11">
    <source>
        <dbReference type="ARBA" id="ARBA00049295"/>
    </source>
</evidence>
<keyword evidence="9" id="KW-0862">Zinc</keyword>
<dbReference type="Gene3D" id="3.90.870.10">
    <property type="entry name" value="DHBP synthase"/>
    <property type="match status" value="1"/>
</dbReference>
<dbReference type="InterPro" id="IPR017945">
    <property type="entry name" value="DHBP_synth_RibB-like_a/b_dom"/>
</dbReference>
<evidence type="ECO:0000256" key="1">
    <source>
        <dbReference type="ARBA" id="ARBA00001947"/>
    </source>
</evidence>
<dbReference type="Gene3D" id="3.40.50.10990">
    <property type="entry name" value="GTP cyclohydrolase II"/>
    <property type="match status" value="1"/>
</dbReference>
<dbReference type="AlphaFoldDB" id="A0A094QMZ9"/>
<dbReference type="InterPro" id="IPR032677">
    <property type="entry name" value="GTP_cyclohydro_II"/>
</dbReference>
<dbReference type="EMBL" id="JNSK01000080">
    <property type="protein sequence ID" value="KGA15921.1"/>
    <property type="molecule type" value="Genomic_DNA"/>
</dbReference>
<dbReference type="GO" id="GO:0003935">
    <property type="term" value="F:GTP cyclohydrolase II activity"/>
    <property type="evidence" value="ECO:0007669"/>
    <property type="project" value="UniProtKB-EC"/>
</dbReference>
<keyword evidence="7" id="KW-0547">Nucleotide-binding</keyword>
<evidence type="ECO:0000256" key="4">
    <source>
        <dbReference type="ARBA" id="ARBA00012762"/>
    </source>
</evidence>
<dbReference type="PANTHER" id="PTHR21327:SF18">
    <property type="entry name" value="3,4-DIHYDROXY-2-BUTANONE 4-PHOSPHATE SYNTHASE"/>
    <property type="match status" value="1"/>
</dbReference>
<evidence type="ECO:0000256" key="9">
    <source>
        <dbReference type="ARBA" id="ARBA00022833"/>
    </source>
</evidence>
<dbReference type="EC" id="3.5.4.25" evidence="4"/>
<proteinExistence type="inferred from homology"/>
<evidence type="ECO:0000256" key="2">
    <source>
        <dbReference type="ARBA" id="ARBA00004853"/>
    </source>
</evidence>
<protein>
    <recommendedName>
        <fullName evidence="4">GTP cyclohydrolase II</fullName>
        <ecNumber evidence="4">3.5.4.25</ecNumber>
    </recommendedName>
</protein>
<dbReference type="Pfam" id="PF00925">
    <property type="entry name" value="GTP_cyclohydro2"/>
    <property type="match status" value="1"/>
</dbReference>
<dbReference type="GO" id="GO:0046872">
    <property type="term" value="F:metal ion binding"/>
    <property type="evidence" value="ECO:0007669"/>
    <property type="project" value="UniProtKB-KW"/>
</dbReference>
<keyword evidence="10" id="KW-0342">GTP-binding</keyword>
<dbReference type="NCBIfam" id="TIGR00506">
    <property type="entry name" value="ribB"/>
    <property type="match status" value="1"/>
</dbReference>
<comment type="cofactor">
    <cofactor evidence="1">
        <name>Zn(2+)</name>
        <dbReference type="ChEBI" id="CHEBI:29105"/>
    </cofactor>
</comment>
<reference evidence="13" key="1">
    <citation type="submission" date="2014-05" db="EMBL/GenBank/DDBJ databases">
        <title>Key roles for freshwater Actinobacteria revealed by deep metagenomic sequencing.</title>
        <authorList>
            <person name="Ghai R."/>
            <person name="Mizuno C.M."/>
            <person name="Picazo A."/>
            <person name="Camacho A."/>
            <person name="Rodriguez-Valera F."/>
        </authorList>
    </citation>
    <scope>NUCLEOTIDE SEQUENCE</scope>
</reference>
<evidence type="ECO:0000256" key="6">
    <source>
        <dbReference type="ARBA" id="ARBA00022723"/>
    </source>
</evidence>
<comment type="caution">
    <text evidence="13">The sequence shown here is derived from an EMBL/GenBank/DDBJ whole genome shotgun (WGS) entry which is preliminary data.</text>
</comment>
<feature type="domain" description="GTP cyclohydrolase II" evidence="12">
    <location>
        <begin position="211"/>
        <end position="367"/>
    </location>
</feature>
<evidence type="ECO:0000256" key="3">
    <source>
        <dbReference type="ARBA" id="ARBA00005520"/>
    </source>
</evidence>
<organism evidence="13">
    <name type="scientific">freshwater metagenome</name>
    <dbReference type="NCBI Taxonomy" id="449393"/>
    <lineage>
        <taxon>unclassified sequences</taxon>
        <taxon>metagenomes</taxon>
        <taxon>ecological metagenomes</taxon>
    </lineage>
</organism>
<comment type="similarity">
    <text evidence="3">In the N-terminal section; belongs to the DHBP synthase family.</text>
</comment>
<comment type="pathway">
    <text evidence="2">Cofactor biosynthesis; riboflavin biosynthesis; 5-amino-6-(D-ribitylamino)uracil from GTP: step 1/4.</text>
</comment>
<dbReference type="GO" id="GO:0005525">
    <property type="term" value="F:GTP binding"/>
    <property type="evidence" value="ECO:0007669"/>
    <property type="project" value="UniProtKB-KW"/>
</dbReference>
<keyword evidence="6" id="KW-0479">Metal-binding</keyword>
<dbReference type="Pfam" id="PF00926">
    <property type="entry name" value="DHBP_synthase"/>
    <property type="match status" value="1"/>
</dbReference>
<gene>
    <name evidence="13" type="ORF">GM50_15970</name>
</gene>
<dbReference type="PIRSF" id="PIRSF001259">
    <property type="entry name" value="RibA"/>
    <property type="match status" value="1"/>
</dbReference>
<keyword evidence="8" id="KW-0378">Hydrolase</keyword>
<dbReference type="InterPro" id="IPR036144">
    <property type="entry name" value="RibA-like_sf"/>
</dbReference>
<accession>A0A094QMZ9</accession>
<comment type="catalytic activity">
    <reaction evidence="11">
        <text>GTP + 4 H2O = 2,5-diamino-6-hydroxy-4-(5-phosphoribosylamino)-pyrimidine + formate + 2 phosphate + 3 H(+)</text>
        <dbReference type="Rhea" id="RHEA:23704"/>
        <dbReference type="ChEBI" id="CHEBI:15377"/>
        <dbReference type="ChEBI" id="CHEBI:15378"/>
        <dbReference type="ChEBI" id="CHEBI:15740"/>
        <dbReference type="ChEBI" id="CHEBI:37565"/>
        <dbReference type="ChEBI" id="CHEBI:43474"/>
        <dbReference type="ChEBI" id="CHEBI:58614"/>
        <dbReference type="EC" id="3.5.4.25"/>
    </reaction>
</comment>
<dbReference type="GO" id="GO:0009231">
    <property type="term" value="P:riboflavin biosynthetic process"/>
    <property type="evidence" value="ECO:0007669"/>
    <property type="project" value="UniProtKB-UniPathway"/>
</dbReference>
<evidence type="ECO:0000256" key="5">
    <source>
        <dbReference type="ARBA" id="ARBA00022619"/>
    </source>
</evidence>
<evidence type="ECO:0000256" key="8">
    <source>
        <dbReference type="ARBA" id="ARBA00022801"/>
    </source>
</evidence>
<dbReference type="SUPFAM" id="SSF55821">
    <property type="entry name" value="YrdC/RibB"/>
    <property type="match status" value="1"/>
</dbReference>
<keyword evidence="5" id="KW-0686">Riboflavin biosynthesis</keyword>
<dbReference type="PANTHER" id="PTHR21327">
    <property type="entry name" value="GTP CYCLOHYDROLASE II-RELATED"/>
    <property type="match status" value="1"/>
</dbReference>
<sequence>MSNLDQVLSDFKAGKFIVVTDDESRENEADLILLAEKSTPENIGFMVRYTSGVICGVITAETAKRLKLPLMVKRNEDNHTTAFTVTVDAIAGRSTGIPAEERANTLRALADINSQPTDFARPGHVFPLISVDGGLHERRGHTEASIALCELSGSNSAAVLSELVNDDGSMMRGAQITDFAKQHGLQVISIEELARVAPKRAFDEDFGFDWAELPLNNADWKISTFISPTGAEHAILKFGTANTDQPLVRIHSECLTGDVFGSKRCDCGAQLQEAIRLIEASGNGYIIYLRDHEGRGIGLAEKIRAYVLQDSGEDTVQANISIGQPVDDRTYEDAVSILHLLQIKSLILLTNNPEKITAIKVSGIAVTTAPLEVAANKHNQKYLETKRDKLNHALGAL</sequence>
<dbReference type="CDD" id="cd00641">
    <property type="entry name" value="GTP_cyclohydro2"/>
    <property type="match status" value="1"/>
</dbReference>
<dbReference type="GO" id="GO:0005829">
    <property type="term" value="C:cytosol"/>
    <property type="evidence" value="ECO:0007669"/>
    <property type="project" value="TreeGrafter"/>
</dbReference>
<name>A0A094QMZ9_9ZZZZ</name>
<dbReference type="GO" id="GO:0008686">
    <property type="term" value="F:3,4-dihydroxy-2-butanone-4-phosphate synthase activity"/>
    <property type="evidence" value="ECO:0007669"/>
    <property type="project" value="InterPro"/>
</dbReference>
<dbReference type="NCBIfam" id="NF001591">
    <property type="entry name" value="PRK00393.1"/>
    <property type="match status" value="1"/>
</dbReference>
<dbReference type="SUPFAM" id="SSF142695">
    <property type="entry name" value="RibA-like"/>
    <property type="match status" value="1"/>
</dbReference>
<dbReference type="InterPro" id="IPR000926">
    <property type="entry name" value="RibA"/>
</dbReference>
<evidence type="ECO:0000256" key="7">
    <source>
        <dbReference type="ARBA" id="ARBA00022741"/>
    </source>
</evidence>
<evidence type="ECO:0000256" key="10">
    <source>
        <dbReference type="ARBA" id="ARBA00023134"/>
    </source>
</evidence>
<evidence type="ECO:0000259" key="12">
    <source>
        <dbReference type="Pfam" id="PF00925"/>
    </source>
</evidence>